<dbReference type="SMART" id="SM00267">
    <property type="entry name" value="GGDEF"/>
    <property type="match status" value="1"/>
</dbReference>
<evidence type="ECO:0000259" key="2">
    <source>
        <dbReference type="PROSITE" id="PS50887"/>
    </source>
</evidence>
<protein>
    <submittedName>
        <fullName evidence="3">Diguanylate cyclase</fullName>
    </submittedName>
</protein>
<proteinExistence type="predicted"/>
<dbReference type="InterPro" id="IPR043128">
    <property type="entry name" value="Rev_trsase/Diguanyl_cyclase"/>
</dbReference>
<dbReference type="EMBL" id="LT670847">
    <property type="protein sequence ID" value="SHL88110.1"/>
    <property type="molecule type" value="Genomic_DNA"/>
</dbReference>
<dbReference type="InParanoid" id="A0A1M7E8X2"/>
<dbReference type="Proteomes" id="UP000190911">
    <property type="component" value="Chromosome I"/>
</dbReference>
<accession>A0A1M7E8X2</accession>
<evidence type="ECO:0000313" key="4">
    <source>
        <dbReference type="Proteomes" id="UP000190911"/>
    </source>
</evidence>
<feature type="domain" description="GGDEF" evidence="2">
    <location>
        <begin position="190"/>
        <end position="313"/>
    </location>
</feature>
<reference evidence="3 4" key="1">
    <citation type="submission" date="2016-11" db="EMBL/GenBank/DDBJ databases">
        <authorList>
            <person name="Jaros S."/>
            <person name="Januszkiewicz K."/>
            <person name="Wedrychowicz H."/>
        </authorList>
    </citation>
    <scope>NUCLEOTIDE SEQUENCE [LARGE SCALE GENOMIC DNA]</scope>
    <source>
        <strain evidence="3 4">ACAM 12</strain>
    </source>
</reference>
<keyword evidence="1" id="KW-0812">Transmembrane</keyword>
<dbReference type="Gene3D" id="3.30.70.270">
    <property type="match status" value="1"/>
</dbReference>
<feature type="transmembrane region" description="Helical" evidence="1">
    <location>
        <begin position="35"/>
        <end position="57"/>
    </location>
</feature>
<dbReference type="PROSITE" id="PS50887">
    <property type="entry name" value="GGDEF"/>
    <property type="match status" value="1"/>
</dbReference>
<keyword evidence="1" id="KW-1133">Transmembrane helix</keyword>
<organism evidence="3 4">
    <name type="scientific">Vreelandella subglaciescola</name>
    <dbReference type="NCBI Taxonomy" id="29571"/>
    <lineage>
        <taxon>Bacteria</taxon>
        <taxon>Pseudomonadati</taxon>
        <taxon>Pseudomonadota</taxon>
        <taxon>Gammaproteobacteria</taxon>
        <taxon>Oceanospirillales</taxon>
        <taxon>Halomonadaceae</taxon>
        <taxon>Vreelandella</taxon>
    </lineage>
</organism>
<gene>
    <name evidence="3" type="ORF">SAMN05878437_0049</name>
</gene>
<feature type="transmembrane region" description="Helical" evidence="1">
    <location>
        <begin position="63"/>
        <end position="82"/>
    </location>
</feature>
<dbReference type="InterPro" id="IPR029787">
    <property type="entry name" value="Nucleotide_cyclase"/>
</dbReference>
<dbReference type="AlphaFoldDB" id="A0A1M7E8X2"/>
<evidence type="ECO:0000313" key="3">
    <source>
        <dbReference type="EMBL" id="SHL88110.1"/>
    </source>
</evidence>
<dbReference type="RefSeq" id="WP_079550297.1">
    <property type="nucleotide sequence ID" value="NZ_LT670847.1"/>
</dbReference>
<evidence type="ECO:0000256" key="1">
    <source>
        <dbReference type="SAM" id="Phobius"/>
    </source>
</evidence>
<name>A0A1M7E8X2_9GAMM</name>
<dbReference type="Pfam" id="PF00990">
    <property type="entry name" value="GGDEF"/>
    <property type="match status" value="1"/>
</dbReference>
<feature type="transmembrane region" description="Helical" evidence="1">
    <location>
        <begin position="6"/>
        <end position="28"/>
    </location>
</feature>
<dbReference type="SUPFAM" id="SSF55073">
    <property type="entry name" value="Nucleotide cyclase"/>
    <property type="match status" value="1"/>
</dbReference>
<dbReference type="STRING" id="29571.SAMN05878437_0049"/>
<keyword evidence="1" id="KW-0472">Membrane</keyword>
<feature type="transmembrane region" description="Helical" evidence="1">
    <location>
        <begin position="89"/>
        <end position="109"/>
    </location>
</feature>
<dbReference type="NCBIfam" id="TIGR00254">
    <property type="entry name" value="GGDEF"/>
    <property type="match status" value="1"/>
</dbReference>
<dbReference type="InterPro" id="IPR000160">
    <property type="entry name" value="GGDEF_dom"/>
</dbReference>
<sequence length="313" mass="35258">MNEHQFSHRLMTLVYIAAPLLMAGYAAWRYATGDYVTLFTPLFLVLVLLAALLLHLFRSPSVYLPRMILLVATYVTMLAAIWQPPEISLVWLGLPLAATFLLLPLWSALTINVLLAPIWWFTPLHSAPPSWVVGFFATALLLALPRWEQARRQALLRATDSHDSECSAYHIDALHERLQSEYQRAAVLNRHLAVLVIHLPQLDMAGEQFGHRAQLALLDALCQEVSHQCRDYDVLGRATSTTFWLVLPTTSESGALLVRERLTRALSRRVLVETGQIEVRIAVSLPRHREDINPFIQRLEARAEALAAPLEAA</sequence>
<keyword evidence="4" id="KW-1185">Reference proteome</keyword>
<feature type="transmembrane region" description="Helical" evidence="1">
    <location>
        <begin position="129"/>
        <end position="147"/>
    </location>
</feature>